<dbReference type="InterPro" id="IPR017520">
    <property type="entry name" value="CHP03086"/>
</dbReference>
<gene>
    <name evidence="2" type="ORF">BJ970_006027</name>
</gene>
<proteinExistence type="predicted"/>
<dbReference type="AlphaFoldDB" id="A0A840QHY8"/>
<dbReference type="InterPro" id="IPR024344">
    <property type="entry name" value="MDMPI_metal-binding"/>
</dbReference>
<evidence type="ECO:0000259" key="1">
    <source>
        <dbReference type="Pfam" id="PF11716"/>
    </source>
</evidence>
<dbReference type="RefSeq" id="WP_184730191.1">
    <property type="nucleotide sequence ID" value="NZ_JACHIW010000002.1"/>
</dbReference>
<evidence type="ECO:0000313" key="3">
    <source>
        <dbReference type="Proteomes" id="UP000584374"/>
    </source>
</evidence>
<name>A0A840QHY8_9PSEU</name>
<dbReference type="Proteomes" id="UP000584374">
    <property type="component" value="Unassembled WGS sequence"/>
</dbReference>
<dbReference type="SUPFAM" id="SSF109854">
    <property type="entry name" value="DinB/YfiT-like putative metalloenzymes"/>
    <property type="match status" value="1"/>
</dbReference>
<dbReference type="InterPro" id="IPR034660">
    <property type="entry name" value="DinB/YfiT-like"/>
</dbReference>
<comment type="caution">
    <text evidence="2">The sequence shown here is derived from an EMBL/GenBank/DDBJ whole genome shotgun (WGS) entry which is preliminary data.</text>
</comment>
<dbReference type="GO" id="GO:0046872">
    <property type="term" value="F:metal ion binding"/>
    <property type="evidence" value="ECO:0007669"/>
    <property type="project" value="InterPro"/>
</dbReference>
<dbReference type="NCBIfam" id="TIGR03086">
    <property type="entry name" value="TIGR03086 family metal-binding protein"/>
    <property type="match status" value="1"/>
</dbReference>
<organism evidence="2 3">
    <name type="scientific">Saccharopolyspora phatthalungensis</name>
    <dbReference type="NCBI Taxonomy" id="664693"/>
    <lineage>
        <taxon>Bacteria</taxon>
        <taxon>Bacillati</taxon>
        <taxon>Actinomycetota</taxon>
        <taxon>Actinomycetes</taxon>
        <taxon>Pseudonocardiales</taxon>
        <taxon>Pseudonocardiaceae</taxon>
        <taxon>Saccharopolyspora</taxon>
    </lineage>
</organism>
<accession>A0A840QHY8</accession>
<protein>
    <submittedName>
        <fullName evidence="2">Uncharacterized protein (TIGR03086 family)</fullName>
    </submittedName>
</protein>
<keyword evidence="3" id="KW-1185">Reference proteome</keyword>
<feature type="domain" description="Mycothiol-dependent maleylpyruvate isomerase metal-binding" evidence="1">
    <location>
        <begin position="23"/>
        <end position="133"/>
    </location>
</feature>
<dbReference type="Pfam" id="PF11716">
    <property type="entry name" value="MDMPI_N"/>
    <property type="match status" value="1"/>
</dbReference>
<sequence length="195" mass="20763">MTEPYRSNPFADAVVLLERATCYVLGTASAITVAALDHATPCTAWNLRTLLAHVNESLAIVAETLAPARTGEAFGCENITASPLAVLQHRAGLLLETCLQHPSRVRIEGWPLDGKIATATGALEIAVHGWDIAQTCGHDTMIPDGLAAALLRIAPLLVTDATRPSLFAPPVACSRQAEPGERLVAYLGRYPGHRR</sequence>
<dbReference type="EMBL" id="JACHIW010000002">
    <property type="protein sequence ID" value="MBB5158428.1"/>
    <property type="molecule type" value="Genomic_DNA"/>
</dbReference>
<evidence type="ECO:0000313" key="2">
    <source>
        <dbReference type="EMBL" id="MBB5158428.1"/>
    </source>
</evidence>
<dbReference type="Gene3D" id="1.20.120.450">
    <property type="entry name" value="dinb family like domain"/>
    <property type="match status" value="1"/>
</dbReference>
<reference evidence="2 3" key="1">
    <citation type="submission" date="2020-08" db="EMBL/GenBank/DDBJ databases">
        <title>Sequencing the genomes of 1000 actinobacteria strains.</title>
        <authorList>
            <person name="Klenk H.-P."/>
        </authorList>
    </citation>
    <scope>NUCLEOTIDE SEQUENCE [LARGE SCALE GENOMIC DNA]</scope>
    <source>
        <strain evidence="2 3">DSM 45584</strain>
    </source>
</reference>